<protein>
    <recommendedName>
        <fullName evidence="3">DUF5305 domain-containing protein</fullName>
    </recommendedName>
</protein>
<dbReference type="GeneID" id="33315284"/>
<proteinExistence type="predicted"/>
<dbReference type="AlphaFoldDB" id="A0A218P6Q7"/>
<dbReference type="Proteomes" id="UP000197418">
    <property type="component" value="Chromosome"/>
</dbReference>
<evidence type="ECO:0000313" key="1">
    <source>
        <dbReference type="EMBL" id="ASJ06441.1"/>
    </source>
</evidence>
<keyword evidence="2" id="KW-1185">Reference proteome</keyword>
<dbReference type="KEGG" id="tpaf:A3L08_03390"/>
<gene>
    <name evidence="1" type="ORF">A3L08_03390</name>
</gene>
<dbReference type="OrthoDB" id="86028at2157"/>
<evidence type="ECO:0008006" key="3">
    <source>
        <dbReference type="Google" id="ProtNLM"/>
    </source>
</evidence>
<reference evidence="1 2" key="1">
    <citation type="submission" date="2016-04" db="EMBL/GenBank/DDBJ databases">
        <title>Complete genome sequence of Thermococcus pacificus type strain P4.</title>
        <authorList>
            <person name="Oger P.M."/>
        </authorList>
    </citation>
    <scope>NUCLEOTIDE SEQUENCE [LARGE SCALE GENOMIC DNA]</scope>
    <source>
        <strain evidence="1 2">P-4</strain>
    </source>
</reference>
<organism evidence="1 2">
    <name type="scientific">Thermococcus pacificus</name>
    <dbReference type="NCBI Taxonomy" id="71998"/>
    <lineage>
        <taxon>Archaea</taxon>
        <taxon>Methanobacteriati</taxon>
        <taxon>Methanobacteriota</taxon>
        <taxon>Thermococci</taxon>
        <taxon>Thermococcales</taxon>
        <taxon>Thermococcaceae</taxon>
        <taxon>Thermococcus</taxon>
    </lineage>
</organism>
<evidence type="ECO:0000313" key="2">
    <source>
        <dbReference type="Proteomes" id="UP000197418"/>
    </source>
</evidence>
<dbReference type="InterPro" id="IPR035185">
    <property type="entry name" value="DUF5305"/>
</dbReference>
<dbReference type="RefSeq" id="WP_088853699.1">
    <property type="nucleotide sequence ID" value="NZ_CP015102.1"/>
</dbReference>
<accession>A0A218P6Q7</accession>
<sequence>MKELSLDKAKAIKITLAVFIGMSVLFGAYSAMAYSTDPTTTQVTYKTLYMEKGELSHAGFFSNETIYKNGTSLKYYPEKITGLIVGNYDYSIAPETEGNYRAVLRTDYYVVSNKERIYLMNTTQEAWSGKFSGSFSIPVTFNISKINGELKVLREGTGLFRASVDTYLLVEVQMAGKEPFTHRITLAKDTSGMLKLTEPEKDYKKVERYTNTTANSINFAGKEVLVSTGRTVFPALALLFMMPPLGFAYTHREKKPKDELKGLRKFMVEGVPSEVEAMDPVELSSAEDLERVFDLVDKPIVHYTKDGHDVYAVVDGELVYEYRKPLPREGKKAN</sequence>
<dbReference type="Pfam" id="PF17231">
    <property type="entry name" value="DUF5305"/>
    <property type="match status" value="1"/>
</dbReference>
<name>A0A218P6Q7_9EURY</name>
<dbReference type="EMBL" id="CP015102">
    <property type="protein sequence ID" value="ASJ06441.1"/>
    <property type="molecule type" value="Genomic_DNA"/>
</dbReference>